<dbReference type="Proteomes" id="UP000239735">
    <property type="component" value="Unassembled WGS sequence"/>
</dbReference>
<dbReference type="SMART" id="SM00028">
    <property type="entry name" value="TPR"/>
    <property type="match status" value="3"/>
</dbReference>
<evidence type="ECO:0000256" key="2">
    <source>
        <dbReference type="SAM" id="Phobius"/>
    </source>
</evidence>
<dbReference type="OrthoDB" id="114037at2"/>
<dbReference type="PIRSF" id="PIRSF030959">
    <property type="entry name" value="UCP030959"/>
    <property type="match status" value="1"/>
</dbReference>
<keyword evidence="2" id="KW-0472">Membrane</keyword>
<reference evidence="4" key="1">
    <citation type="submission" date="2018-02" db="EMBL/GenBank/DDBJ databases">
        <authorList>
            <person name="Hausmann B."/>
        </authorList>
    </citation>
    <scope>NUCLEOTIDE SEQUENCE [LARGE SCALE GENOMIC DNA]</scope>
    <source>
        <strain evidence="4">Peat soil MAG SbA5</strain>
    </source>
</reference>
<dbReference type="InterPro" id="IPR011990">
    <property type="entry name" value="TPR-like_helical_dom_sf"/>
</dbReference>
<dbReference type="EMBL" id="OKRB01000086">
    <property type="protein sequence ID" value="SPE20984.1"/>
    <property type="molecule type" value="Genomic_DNA"/>
</dbReference>
<keyword evidence="2" id="KW-1133">Transmembrane helix</keyword>
<dbReference type="Pfam" id="PF13432">
    <property type="entry name" value="TPR_16"/>
    <property type="match status" value="2"/>
</dbReference>
<accession>A0A2N9LD43</accession>
<gene>
    <name evidence="3" type="ORF">SBA5_30191</name>
</gene>
<dbReference type="Gene3D" id="1.25.40.10">
    <property type="entry name" value="Tetratricopeptide repeat domain"/>
    <property type="match status" value="1"/>
</dbReference>
<dbReference type="AlphaFoldDB" id="A0A2N9LD43"/>
<organism evidence="3 4">
    <name type="scientific">Candidatus Sulfuritelmatomonas gaucii</name>
    <dbReference type="NCBI Taxonomy" id="2043161"/>
    <lineage>
        <taxon>Bacteria</taxon>
        <taxon>Pseudomonadati</taxon>
        <taxon>Acidobacteriota</taxon>
        <taxon>Terriglobia</taxon>
        <taxon>Terriglobales</taxon>
        <taxon>Acidobacteriaceae</taxon>
        <taxon>Candidatus Sulfuritelmatomonas</taxon>
    </lineage>
</organism>
<dbReference type="InterPro" id="IPR014562">
    <property type="entry name" value="UCP030959_TPR_rpt-cont"/>
</dbReference>
<evidence type="ECO:0000313" key="3">
    <source>
        <dbReference type="EMBL" id="SPE20984.1"/>
    </source>
</evidence>
<dbReference type="InterPro" id="IPR019734">
    <property type="entry name" value="TPR_rpt"/>
</dbReference>
<evidence type="ECO:0000256" key="1">
    <source>
        <dbReference type="PROSITE-ProRule" id="PRU00339"/>
    </source>
</evidence>
<feature type="transmembrane region" description="Helical" evidence="2">
    <location>
        <begin position="31"/>
        <end position="50"/>
    </location>
</feature>
<keyword evidence="1" id="KW-0802">TPR repeat</keyword>
<dbReference type="PROSITE" id="PS50005">
    <property type="entry name" value="TPR"/>
    <property type="match status" value="1"/>
</dbReference>
<dbReference type="SUPFAM" id="SSF48452">
    <property type="entry name" value="TPR-like"/>
    <property type="match status" value="1"/>
</dbReference>
<feature type="repeat" description="TPR" evidence="1">
    <location>
        <begin position="85"/>
        <end position="118"/>
    </location>
</feature>
<name>A0A2N9LD43_9BACT</name>
<sequence length="245" mass="27720">MGFLGSLFYPWGLLLEAAAIIHFIRRRPDTYWIFIIIFLGPLGALIYLFAEALPDLGILRQSFKTFPRRKRIAQLLLEIHDNPSAGNYEELGDLYMDEGKLQPAREAFDKAIAARSDTLDCFYRRGICALLLGDAAAALPDLEMAVREDAGHDFYRAAGLLAHAYAQTGQAEKADAMFRQAVERSTLSETYLNYADFLASAGRNAEARQWAQKVLDKKPTMPGYLRRRERPWFRRASATLKRVPA</sequence>
<keyword evidence="2" id="KW-0812">Transmembrane</keyword>
<protein>
    <submittedName>
        <fullName evidence="3">TPR repeat protein</fullName>
    </submittedName>
</protein>
<feature type="transmembrane region" description="Helical" evidence="2">
    <location>
        <begin position="6"/>
        <end position="24"/>
    </location>
</feature>
<proteinExistence type="predicted"/>
<evidence type="ECO:0000313" key="4">
    <source>
        <dbReference type="Proteomes" id="UP000239735"/>
    </source>
</evidence>